<comment type="caution">
    <text evidence="1">The sequence shown here is derived from an EMBL/GenBank/DDBJ whole genome shotgun (WGS) entry which is preliminary data.</text>
</comment>
<proteinExistence type="predicted"/>
<gene>
    <name evidence="1" type="ORF">C0601_00240</name>
</gene>
<dbReference type="AlphaFoldDB" id="A0A2N5ZN89"/>
<reference evidence="1 2" key="1">
    <citation type="submission" date="2017-11" db="EMBL/GenBank/DDBJ databases">
        <title>Genome-resolved metagenomics identifies genetic mobility, metabolic interactions, and unexpected diversity in perchlorate-reducing communities.</title>
        <authorList>
            <person name="Barnum T.P."/>
            <person name="Figueroa I.A."/>
            <person name="Carlstrom C.I."/>
            <person name="Lucas L.N."/>
            <person name="Engelbrektson A.L."/>
            <person name="Coates J.D."/>
        </authorList>
    </citation>
    <scope>NUCLEOTIDE SEQUENCE [LARGE SCALE GENOMIC DNA]</scope>
    <source>
        <strain evidence="1">BM706</strain>
    </source>
</reference>
<name>A0A2N5ZN89_MUIH1</name>
<dbReference type="Proteomes" id="UP000234857">
    <property type="component" value="Unassembled WGS sequence"/>
</dbReference>
<organism evidence="1 2">
    <name type="scientific">Muiribacterium halophilum</name>
    <dbReference type="NCBI Taxonomy" id="2053465"/>
    <lineage>
        <taxon>Bacteria</taxon>
        <taxon>Candidatus Muiribacteriota</taxon>
        <taxon>Candidatus Muiribacteriia</taxon>
        <taxon>Candidatus Muiribacteriales</taxon>
        <taxon>Candidatus Muiribacteriaceae</taxon>
        <taxon>Candidatus Muiribacterium</taxon>
    </lineage>
</organism>
<sequence length="370" mass="43118">MDKHRTVAKYLSEAGIEKGLNTVYNTFYSPLVDIEKKKLNFEKLGLLDYELASDYSKVLEMKDFIEGGDIYVGIEVLNITADNRLASSIKIVPGEEDKVPERLNIYKAGQDGNSGKKLGGYIATLKVTSKGIFKNREYTTTVTKSMKVCNISPLAEEYTLFIHGKNEEYLQYGRFVLSNWTIDMKEIANLVNQIKELGERAKTQLPSTSVNDFSSMLNYVKQFVITNKDSEIKQEASKLLFNLDFRKWGRIRTNGILNVYLPFFEVDDIINYFVENQYYSKPEVGYIACYNRLHNLYLGKYTRYEGNIRKHYYRLAPYILSRRFPVERNDKYTRFSTDSYYPQEHQNEQLPSNYILTQPGDIEKFLYQET</sequence>
<protein>
    <submittedName>
        <fullName evidence="1">Uncharacterized protein</fullName>
    </submittedName>
</protein>
<evidence type="ECO:0000313" key="2">
    <source>
        <dbReference type="Proteomes" id="UP000234857"/>
    </source>
</evidence>
<dbReference type="EMBL" id="PKTG01000009">
    <property type="protein sequence ID" value="PLX20053.1"/>
    <property type="molecule type" value="Genomic_DNA"/>
</dbReference>
<accession>A0A2N5ZN89</accession>
<evidence type="ECO:0000313" key="1">
    <source>
        <dbReference type="EMBL" id="PLX20053.1"/>
    </source>
</evidence>